<evidence type="ECO:0000256" key="4">
    <source>
        <dbReference type="ARBA" id="ARBA00023306"/>
    </source>
</evidence>
<protein>
    <submittedName>
        <fullName evidence="7">Anaphase-promoting complex subunit 5</fullName>
    </submittedName>
</protein>
<evidence type="ECO:0000256" key="1">
    <source>
        <dbReference type="ARBA" id="ARBA00022618"/>
    </source>
</evidence>
<keyword evidence="6" id="KW-1185">Reference proteome</keyword>
<dbReference type="InterPro" id="IPR019734">
    <property type="entry name" value="TPR_rpt"/>
</dbReference>
<dbReference type="PROSITE" id="PS50005">
    <property type="entry name" value="TPR"/>
    <property type="match status" value="1"/>
</dbReference>
<keyword evidence="2" id="KW-0498">Mitosis</keyword>
<evidence type="ECO:0000256" key="5">
    <source>
        <dbReference type="PROSITE-ProRule" id="PRU00339"/>
    </source>
</evidence>
<keyword evidence="1" id="KW-0132">Cell division</keyword>
<feature type="repeat" description="TPR" evidence="5">
    <location>
        <begin position="698"/>
        <end position="731"/>
    </location>
</feature>
<dbReference type="GO" id="GO:0045842">
    <property type="term" value="P:positive regulation of mitotic metaphase/anaphase transition"/>
    <property type="evidence" value="ECO:0007669"/>
    <property type="project" value="TreeGrafter"/>
</dbReference>
<organism evidence="6 7">
    <name type="scientific">Strongyloides stercoralis</name>
    <name type="common">Threadworm</name>
    <dbReference type="NCBI Taxonomy" id="6248"/>
    <lineage>
        <taxon>Eukaryota</taxon>
        <taxon>Metazoa</taxon>
        <taxon>Ecdysozoa</taxon>
        <taxon>Nematoda</taxon>
        <taxon>Chromadorea</taxon>
        <taxon>Rhabditida</taxon>
        <taxon>Tylenchina</taxon>
        <taxon>Panagrolaimomorpha</taxon>
        <taxon>Strongyloidoidea</taxon>
        <taxon>Strongyloididae</taxon>
        <taxon>Strongyloides</taxon>
    </lineage>
</organism>
<evidence type="ECO:0000313" key="7">
    <source>
        <dbReference type="WBParaSite" id="TCONS_00010079.p1"/>
    </source>
</evidence>
<dbReference type="GO" id="GO:0051301">
    <property type="term" value="P:cell division"/>
    <property type="evidence" value="ECO:0007669"/>
    <property type="project" value="UniProtKB-KW"/>
</dbReference>
<dbReference type="WBParaSite" id="TCONS_00010079.p1">
    <property type="protein sequence ID" value="TCONS_00010079.p1"/>
    <property type="gene ID" value="XLOC_007776"/>
</dbReference>
<dbReference type="AlphaFoldDB" id="A0AAF5DCA6"/>
<keyword evidence="3" id="KW-0833">Ubl conjugation pathway</keyword>
<sequence length="860" mass="99543">MKPNYGAKNGILFFSPFLHWNGILFLTPECPLMNNKQCFKLASQYPIGVPKTAYRLGITILLNTIEQSYTQNVLLLSEAEKLSWLVTRLINLPDMTYITLLEIVKNFSNNEGFVQNFKNDISSYEMKPLPINKTNPEEGKGQEIKFAKSRSIIGYFLRGIETSECFSTPSQDFFVIESFEHWRSQSDVEVYKPYIKISEFYSNKKDIILNFLYAYIGHFTEKPYEFPIYFNLPPSKLICDIIPHEHIVNLINRQCLLMQLCPKNALSTRCIQMMKPILQEEYSIITKTSFFLMLNALRCGNYVEAESYGRRYFNEASLIIKDRSNLVTSFYIPEKKPLIYGPLICSRIYKLQKAKRTCQALIEEATTHSHASRDLIGVRACTLEKILSENMINNDIIAEAELLMIKYCMDRYGDNIGEALYIDSIGNDDNIDEDTALNHTIQELEEVYPVLHCKEFNFIINDHDKKKLEHCFEYDADPDDAEAFFHQMAKHFLYIKTIEWSKAGKNKHLCAKLFEIILESDFGSDRFIQTKLIKDAALVALSTMSLEKGYYKEALFKAGIALNSITEPLRNIPSLATEIHAQAVANAAISFAYSGNYDGALKVLEKYDKYFPKDSIGESYTQLRLTKLLVQFDYNFFKGEWETLRVLLEEINLYNYFEYDMRVGILDCCTNDVSQAISRLNNLIGNFSNQNATSLQYIRCLMVQGQMYLHIKNWEMAFDSFKKALKLAQENGFRNLCTMLIRRMATSMLKVGRVQQAGALLMSHRSHMESELPVIEQALYHLTMYMHAECAGIPEAEIYLTDAVRVLKPFNLPLLQKCIYRYLINYKKHHKHSVDEIENLENILKNFNLPDERDLPHLLL</sequence>
<evidence type="ECO:0000256" key="2">
    <source>
        <dbReference type="ARBA" id="ARBA00022776"/>
    </source>
</evidence>
<dbReference type="PANTHER" id="PTHR12830">
    <property type="entry name" value="ANAPHASE-PROMOTING COMPLEX SUBUNIT 5"/>
    <property type="match status" value="1"/>
</dbReference>
<reference evidence="7" key="1">
    <citation type="submission" date="2024-02" db="UniProtKB">
        <authorList>
            <consortium name="WormBaseParasite"/>
        </authorList>
    </citation>
    <scope>IDENTIFICATION</scope>
</reference>
<dbReference type="SMART" id="SM00028">
    <property type="entry name" value="TPR"/>
    <property type="match status" value="2"/>
</dbReference>
<evidence type="ECO:0000313" key="6">
    <source>
        <dbReference type="Proteomes" id="UP000035681"/>
    </source>
</evidence>
<evidence type="ECO:0000256" key="3">
    <source>
        <dbReference type="ARBA" id="ARBA00022786"/>
    </source>
</evidence>
<dbReference type="InterPro" id="IPR011990">
    <property type="entry name" value="TPR-like_helical_dom_sf"/>
</dbReference>
<dbReference type="GO" id="GO:0031145">
    <property type="term" value="P:anaphase-promoting complex-dependent catabolic process"/>
    <property type="evidence" value="ECO:0007669"/>
    <property type="project" value="TreeGrafter"/>
</dbReference>
<accession>A0AAF5DCA6</accession>
<dbReference type="PANTHER" id="PTHR12830:SF9">
    <property type="entry name" value="ANAPHASE-PROMOTING COMPLEX SUBUNIT 5"/>
    <property type="match status" value="1"/>
</dbReference>
<dbReference type="Gene3D" id="1.25.40.10">
    <property type="entry name" value="Tetratricopeptide repeat domain"/>
    <property type="match status" value="1"/>
</dbReference>
<dbReference type="InterPro" id="IPR037679">
    <property type="entry name" value="Apc5"/>
</dbReference>
<dbReference type="GO" id="GO:0070979">
    <property type="term" value="P:protein K11-linked ubiquitination"/>
    <property type="evidence" value="ECO:0007669"/>
    <property type="project" value="TreeGrafter"/>
</dbReference>
<name>A0AAF5DCA6_STRER</name>
<dbReference type="GO" id="GO:0005680">
    <property type="term" value="C:anaphase-promoting complex"/>
    <property type="evidence" value="ECO:0007669"/>
    <property type="project" value="InterPro"/>
</dbReference>
<dbReference type="Proteomes" id="UP000035681">
    <property type="component" value="Unplaced"/>
</dbReference>
<keyword evidence="5" id="KW-0802">TPR repeat</keyword>
<dbReference type="SUPFAM" id="SSF48452">
    <property type="entry name" value="TPR-like"/>
    <property type="match status" value="1"/>
</dbReference>
<keyword evidence="4" id="KW-0131">Cell cycle</keyword>
<proteinExistence type="predicted"/>